<evidence type="ECO:0000313" key="3">
    <source>
        <dbReference type="Proteomes" id="UP000177979"/>
    </source>
</evidence>
<protein>
    <recommendedName>
        <fullName evidence="1">Peptidase C39-like domain-containing protein</fullName>
    </recommendedName>
</protein>
<dbReference type="Pfam" id="PF13529">
    <property type="entry name" value="Peptidase_C39_2"/>
    <property type="match status" value="1"/>
</dbReference>
<comment type="caution">
    <text evidence="2">The sequence shown here is derived from an EMBL/GenBank/DDBJ whole genome shotgun (WGS) entry which is preliminary data.</text>
</comment>
<dbReference type="InterPro" id="IPR039564">
    <property type="entry name" value="Peptidase_C39-like"/>
</dbReference>
<dbReference type="EMBL" id="MFAG01000032">
    <property type="protein sequence ID" value="OGD71456.1"/>
    <property type="molecule type" value="Genomic_DNA"/>
</dbReference>
<proteinExistence type="predicted"/>
<organism evidence="2 3">
    <name type="scientific">Candidatus Collierbacteria bacterium RIFCSPHIGHO2_01_FULL_50_25</name>
    <dbReference type="NCBI Taxonomy" id="1817722"/>
    <lineage>
        <taxon>Bacteria</taxon>
        <taxon>Candidatus Collieribacteriota</taxon>
    </lineage>
</organism>
<reference evidence="2 3" key="1">
    <citation type="journal article" date="2016" name="Nat. Commun.">
        <title>Thousands of microbial genomes shed light on interconnected biogeochemical processes in an aquifer system.</title>
        <authorList>
            <person name="Anantharaman K."/>
            <person name="Brown C.T."/>
            <person name="Hug L.A."/>
            <person name="Sharon I."/>
            <person name="Castelle C.J."/>
            <person name="Probst A.J."/>
            <person name="Thomas B.C."/>
            <person name="Singh A."/>
            <person name="Wilkins M.J."/>
            <person name="Karaoz U."/>
            <person name="Brodie E.L."/>
            <person name="Williams K.H."/>
            <person name="Hubbard S.S."/>
            <person name="Banfield J.F."/>
        </authorList>
    </citation>
    <scope>NUCLEOTIDE SEQUENCE [LARGE SCALE GENOMIC DNA]</scope>
</reference>
<evidence type="ECO:0000313" key="2">
    <source>
        <dbReference type="EMBL" id="OGD71456.1"/>
    </source>
</evidence>
<accession>A0A1F5EVZ9</accession>
<dbReference type="AlphaFoldDB" id="A0A1F5EVZ9"/>
<gene>
    <name evidence="2" type="ORF">A2703_03060</name>
</gene>
<evidence type="ECO:0000259" key="1">
    <source>
        <dbReference type="Pfam" id="PF13529"/>
    </source>
</evidence>
<sequence length="171" mass="19270">MVGRKKFVYQERLVKGWCGPAVLVMALRSLGFSVTQEELAKIAPYDPNWGTDHRAMLFGARHFVPGAHETFGRSLEELALIATRDAVILNFMDTELGREPLLGAGNGEDGHYILLEKLTDNGLFVVDPNPISPVDGGLRRISSEWFERHFWDIDRGWKVVERWALVIPANP</sequence>
<feature type="domain" description="Peptidase C39-like" evidence="1">
    <location>
        <begin position="14"/>
        <end position="129"/>
    </location>
</feature>
<name>A0A1F5EVZ9_9BACT</name>
<dbReference type="Gene3D" id="3.90.70.10">
    <property type="entry name" value="Cysteine proteinases"/>
    <property type="match status" value="1"/>
</dbReference>
<dbReference type="Proteomes" id="UP000177979">
    <property type="component" value="Unassembled WGS sequence"/>
</dbReference>
<dbReference type="STRING" id="1817722.A2703_03060"/>